<gene>
    <name evidence="2" type="ORF">TGFOU_263505</name>
</gene>
<dbReference type="EMBL" id="AEYH02001139">
    <property type="protein sequence ID" value="KFG52514.1"/>
    <property type="molecule type" value="Genomic_DNA"/>
</dbReference>
<dbReference type="Proteomes" id="UP000028838">
    <property type="component" value="Unassembled WGS sequence"/>
</dbReference>
<comment type="caution">
    <text evidence="2">The sequence shown here is derived from an EMBL/GenBank/DDBJ whole genome shotgun (WGS) entry which is preliminary data.</text>
</comment>
<dbReference type="AlphaFoldDB" id="A0A086L796"/>
<name>A0A086L796_TOXGO</name>
<organism evidence="2 3">
    <name type="scientific">Toxoplasma gondii FOU</name>
    <dbReference type="NCBI Taxonomy" id="943167"/>
    <lineage>
        <taxon>Eukaryota</taxon>
        <taxon>Sar</taxon>
        <taxon>Alveolata</taxon>
        <taxon>Apicomplexa</taxon>
        <taxon>Conoidasida</taxon>
        <taxon>Coccidia</taxon>
        <taxon>Eucoccidiorida</taxon>
        <taxon>Eimeriorina</taxon>
        <taxon>Sarcocystidae</taxon>
        <taxon>Toxoplasma</taxon>
    </lineage>
</organism>
<reference evidence="2 3" key="1">
    <citation type="submission" date="2014-07" db="EMBL/GenBank/DDBJ databases">
        <authorList>
            <person name="Sibley D."/>
            <person name="Venepally P."/>
            <person name="Karamycheva S."/>
            <person name="Hadjithomas M."/>
            <person name="Khan A."/>
            <person name="Brunk B."/>
            <person name="Roos D."/>
            <person name="Caler E."/>
            <person name="Lorenzi H."/>
        </authorList>
    </citation>
    <scope>NUCLEOTIDE SEQUENCE [LARGE SCALE GENOMIC DNA]</scope>
    <source>
        <strain evidence="2 3">FOU</strain>
    </source>
</reference>
<sequence>MQSRGSLEQPRGISKERDEHPWLEVRNTNTLATAAGQGHLLRRPKSYSLSSCRWSVYWNAFVCALLVEWFDGRPVAFFLTAVKRREELAFPGTPLTSASPPPSRAPALLGSRLQRFSQVPSHQTLGFFSPERHCWTVRFPFALDGVSGADLRAFPEQKLPRPCNPPTTVSSPSTAAPVTA</sequence>
<evidence type="ECO:0000313" key="3">
    <source>
        <dbReference type="Proteomes" id="UP000028838"/>
    </source>
</evidence>
<dbReference type="VEuPathDB" id="ToxoDB:TGFOU_263505"/>
<evidence type="ECO:0000313" key="2">
    <source>
        <dbReference type="EMBL" id="KFG52514.1"/>
    </source>
</evidence>
<feature type="region of interest" description="Disordered" evidence="1">
    <location>
        <begin position="1"/>
        <end position="20"/>
    </location>
</feature>
<protein>
    <submittedName>
        <fullName evidence="2">Uncharacterized protein</fullName>
    </submittedName>
</protein>
<feature type="region of interest" description="Disordered" evidence="1">
    <location>
        <begin position="157"/>
        <end position="180"/>
    </location>
</feature>
<accession>A0A086L796</accession>
<evidence type="ECO:0000256" key="1">
    <source>
        <dbReference type="SAM" id="MobiDB-lite"/>
    </source>
</evidence>
<feature type="compositionally biased region" description="Polar residues" evidence="1">
    <location>
        <begin position="166"/>
        <end position="180"/>
    </location>
</feature>
<proteinExistence type="predicted"/>